<evidence type="ECO:0000313" key="1">
    <source>
        <dbReference type="EMBL" id="SNB54791.1"/>
    </source>
</evidence>
<keyword evidence="2" id="KW-1185">Reference proteome</keyword>
<proteinExistence type="predicted"/>
<dbReference type="OrthoDB" id="7959514at2"/>
<gene>
    <name evidence="1" type="ORF">SAMN06265338_101417</name>
</gene>
<organism evidence="1 2">
    <name type="scientific">Rhodoblastus acidophilus</name>
    <name type="common">Rhodopseudomonas acidophila</name>
    <dbReference type="NCBI Taxonomy" id="1074"/>
    <lineage>
        <taxon>Bacteria</taxon>
        <taxon>Pseudomonadati</taxon>
        <taxon>Pseudomonadota</taxon>
        <taxon>Alphaproteobacteria</taxon>
        <taxon>Hyphomicrobiales</taxon>
        <taxon>Rhodoblastaceae</taxon>
        <taxon>Rhodoblastus</taxon>
    </lineage>
</organism>
<accession>A0A212Q603</accession>
<dbReference type="Proteomes" id="UP000198418">
    <property type="component" value="Unassembled WGS sequence"/>
</dbReference>
<dbReference type="RefSeq" id="WP_088518895.1">
    <property type="nucleotide sequence ID" value="NZ_FYDG01000001.1"/>
</dbReference>
<name>A0A212Q603_RHOAC</name>
<evidence type="ECO:0000313" key="2">
    <source>
        <dbReference type="Proteomes" id="UP000198418"/>
    </source>
</evidence>
<sequence>MRRFLLVLGLSPLLLALVGVALWRLWPSPPPPGTVEATIGAKRLHFASAYLRQGPQEPNRADLVVLAPDFAPAAGDPRRLPGAGEAETAGAAQVFITLTPDVGDPGRLAPADRYAAYLEPDVQVSEGGLLRRRFEDKSPFADEDFYLSAPDGQEFSARCQRPKIPDDGLPQVCLAHLATDGVDIALRFDPRWLPQWAMLRDHALKLTRGALRPQATE</sequence>
<dbReference type="AlphaFoldDB" id="A0A212Q603"/>
<dbReference type="EMBL" id="FYDG01000001">
    <property type="protein sequence ID" value="SNB54791.1"/>
    <property type="molecule type" value="Genomic_DNA"/>
</dbReference>
<reference evidence="2" key="1">
    <citation type="submission" date="2017-06" db="EMBL/GenBank/DDBJ databases">
        <authorList>
            <person name="Varghese N."/>
            <person name="Submissions S."/>
        </authorList>
    </citation>
    <scope>NUCLEOTIDE SEQUENCE [LARGE SCALE GENOMIC DNA]</scope>
    <source>
        <strain evidence="2">DSM 137</strain>
    </source>
</reference>
<protein>
    <submittedName>
        <fullName evidence="1">Uncharacterized protein</fullName>
    </submittedName>
</protein>